<dbReference type="InParanoid" id="A0A401GLV3"/>
<reference evidence="2 3" key="1">
    <citation type="journal article" date="2018" name="Sci. Rep.">
        <title>Genome sequence of the cauliflower mushroom Sparassis crispa (Hanabiratake) and its association with beneficial usage.</title>
        <authorList>
            <person name="Kiyama R."/>
            <person name="Furutani Y."/>
            <person name="Kawaguchi K."/>
            <person name="Nakanishi T."/>
        </authorList>
    </citation>
    <scope>NUCLEOTIDE SEQUENCE [LARGE SCALE GENOMIC DNA]</scope>
</reference>
<organism evidence="2 3">
    <name type="scientific">Sparassis crispa</name>
    <dbReference type="NCBI Taxonomy" id="139825"/>
    <lineage>
        <taxon>Eukaryota</taxon>
        <taxon>Fungi</taxon>
        <taxon>Dikarya</taxon>
        <taxon>Basidiomycota</taxon>
        <taxon>Agaricomycotina</taxon>
        <taxon>Agaricomycetes</taxon>
        <taxon>Polyporales</taxon>
        <taxon>Sparassidaceae</taxon>
        <taxon>Sparassis</taxon>
    </lineage>
</organism>
<keyword evidence="3" id="KW-1185">Reference proteome</keyword>
<feature type="compositionally biased region" description="Basic and acidic residues" evidence="1">
    <location>
        <begin position="87"/>
        <end position="96"/>
    </location>
</feature>
<dbReference type="GeneID" id="38780094"/>
<proteinExistence type="predicted"/>
<accession>A0A401GLV3</accession>
<feature type="region of interest" description="Disordered" evidence="1">
    <location>
        <begin position="55"/>
        <end position="122"/>
    </location>
</feature>
<evidence type="ECO:0000313" key="2">
    <source>
        <dbReference type="EMBL" id="GBE83177.1"/>
    </source>
</evidence>
<name>A0A401GLV3_9APHY</name>
<comment type="caution">
    <text evidence="2">The sequence shown here is derived from an EMBL/GenBank/DDBJ whole genome shotgun (WGS) entry which is preliminary data.</text>
</comment>
<evidence type="ECO:0000256" key="1">
    <source>
        <dbReference type="SAM" id="MobiDB-lite"/>
    </source>
</evidence>
<protein>
    <submittedName>
        <fullName evidence="2">Uncharacterized protein</fullName>
    </submittedName>
</protein>
<dbReference type="RefSeq" id="XP_027614090.1">
    <property type="nucleotide sequence ID" value="XM_027758289.1"/>
</dbReference>
<sequence length="159" mass="16870">MVVGRSLRNTPMATDGPTSAGCPVHDNVRGKEVAAVGDAVGVEVRREGDKVVADCEDAVDEQCADSVRKRDDESDADAEGEDDDKEDGGSIKEVVKVMRGRKWKQGPHASTSTSNTKAMGRAVNKKCVSRSVSWRSGAPALLLNHGSLFAPAINPQLIL</sequence>
<gene>
    <name evidence="2" type="ORF">SCP_0502240</name>
</gene>
<dbReference type="Proteomes" id="UP000287166">
    <property type="component" value="Unassembled WGS sequence"/>
</dbReference>
<feature type="compositionally biased region" description="Acidic residues" evidence="1">
    <location>
        <begin position="73"/>
        <end position="86"/>
    </location>
</feature>
<feature type="region of interest" description="Disordered" evidence="1">
    <location>
        <begin position="1"/>
        <end position="25"/>
    </location>
</feature>
<dbReference type="AlphaFoldDB" id="A0A401GLV3"/>
<feature type="compositionally biased region" description="Polar residues" evidence="1">
    <location>
        <begin position="108"/>
        <end position="117"/>
    </location>
</feature>
<evidence type="ECO:0000313" key="3">
    <source>
        <dbReference type="Proteomes" id="UP000287166"/>
    </source>
</evidence>
<dbReference type="EMBL" id="BFAD01000005">
    <property type="protein sequence ID" value="GBE83177.1"/>
    <property type="molecule type" value="Genomic_DNA"/>
</dbReference>